<dbReference type="CDD" id="cd12797">
    <property type="entry name" value="M23_peptidase"/>
    <property type="match status" value="1"/>
</dbReference>
<evidence type="ECO:0000313" key="2">
    <source>
        <dbReference type="Proteomes" id="UP000229438"/>
    </source>
</evidence>
<dbReference type="Proteomes" id="UP000229438">
    <property type="component" value="Unassembled WGS sequence"/>
</dbReference>
<reference evidence="2" key="1">
    <citation type="submission" date="2017-09" db="EMBL/GenBank/DDBJ databases">
        <title>Depth-based differentiation of microbial function through sediment-hosted aquifers and enrichment of novel symbionts in the deep terrestrial subsurface.</title>
        <authorList>
            <person name="Probst A.J."/>
            <person name="Ladd B."/>
            <person name="Jarett J.K."/>
            <person name="Geller-Mcgrath D.E."/>
            <person name="Sieber C.M.K."/>
            <person name="Emerson J.B."/>
            <person name="Anantharaman K."/>
            <person name="Thomas B.C."/>
            <person name="Malmstrom R."/>
            <person name="Stieglmeier M."/>
            <person name="Klingl A."/>
            <person name="Woyke T."/>
            <person name="Ryan C.M."/>
            <person name="Banfield J.F."/>
        </authorList>
    </citation>
    <scope>NUCLEOTIDE SEQUENCE [LARGE SCALE GENOMIC DNA]</scope>
</reference>
<dbReference type="InterPro" id="IPR011055">
    <property type="entry name" value="Dup_hybrid_motif"/>
</dbReference>
<dbReference type="EMBL" id="PFQS01000105">
    <property type="protein sequence ID" value="PJC68294.1"/>
    <property type="molecule type" value="Genomic_DNA"/>
</dbReference>
<protein>
    <submittedName>
        <fullName evidence="1">Uncharacterized protein</fullName>
    </submittedName>
</protein>
<proteinExistence type="predicted"/>
<dbReference type="Gene3D" id="2.70.70.10">
    <property type="entry name" value="Glucose Permease (Domain IIA)"/>
    <property type="match status" value="1"/>
</dbReference>
<comment type="caution">
    <text evidence="1">The sequence shown here is derived from an EMBL/GenBank/DDBJ whole genome shotgun (WGS) entry which is preliminary data.</text>
</comment>
<dbReference type="AlphaFoldDB" id="A0A2M8G5X3"/>
<accession>A0A2M8G5X3</accession>
<sequence>MWSVSSLNPFVWQTGDVCVNPAHPTSQFTRSHPTLTCRYQVPAQNYIKTEMEVCNDPVTRPTCSRSSGMMNLSSASCGGVNQVAYLQKYNQCCDPPRNIWVAGGNIPVCSATERPDSRCSACNGWDGTRCVDGVTDVCRKAVEVKTYETRTRSTQPPAGASCAACVERQVTGQELSCSSTKDCIENVCPAGGETWDCSLDPAATGLGQFCCGIPGSATSPIANCSGTPCCASCVQEKHCYNYTCSLTSATNFAYQTSGCDGDENAVACGSGSGNCLHDSSCCRIQNEQRPQTCSWKPNSCQGCEDADGNAIDCCQPGYCLREFDADGNPVCFRAPVTCGGELCCGAEYCGENLTGLEYFPPEAENCIYYESFTRENMYTVKYESNKITLTYDIENLSNHRIFDVRAILQIPDFLDFSNTYYEPGYGSWSLWANGQEMGDENDPVYGNRFTGNPLGEYVESKAHGGEVHWHFTNFQTRAYYLSGPPECMENGVNRCQDFENGGWKAIHVFTYPGDRLPGPDGILNTADDITGLISKFKIKLELVPADIDSQGESYYADHCIPSSEIEHYTNNLISDDRLTNLEFKVFWPGSNPLTGEQTPYEARSRVIEPTSFWIGKGVKSTAGPTCTGSACFIDPDARPFGWPTFGEIAEDWGGADDIASATNIQWTNPMASENAWDSANNTARITLVDGQNGEYISSCGNSDPTGMGWLHAGITIIPTAGEASPPYVYSTQAGYVTHVGYDADYPGRGYYVEIASSIDDDCQYNYVTRYGNLMEMHDEQGKDISSRVQVGDYVPRHKILGVMGDTGDTNQLRLNPLARFQHTGITRTLYQIRYNGMVDDLDDNNVYNPGPGTDDETQQVDPTPIGNPLFSLYFTEPDDVCRNASSCGGDTCWNNPYICEYSSWQNYGPCDLAGYNPVFFCQNRRAPETVSRCYYANP</sequence>
<name>A0A2M8G5X3_UNCKA</name>
<organism evidence="1 2">
    <name type="scientific">candidate division WWE3 bacterium CG_4_8_14_3_um_filter_42_11</name>
    <dbReference type="NCBI Taxonomy" id="1975076"/>
    <lineage>
        <taxon>Bacteria</taxon>
        <taxon>Katanobacteria</taxon>
    </lineage>
</organism>
<dbReference type="SUPFAM" id="SSF51261">
    <property type="entry name" value="Duplicated hybrid motif"/>
    <property type="match status" value="1"/>
</dbReference>
<evidence type="ECO:0000313" key="1">
    <source>
        <dbReference type="EMBL" id="PJC68294.1"/>
    </source>
</evidence>
<gene>
    <name evidence="1" type="ORF">CO015_04535</name>
</gene>